<name>A0A0F9J8A9_9ZZZZ</name>
<protein>
    <recommendedName>
        <fullName evidence="4">Phage major capsid protein</fullName>
    </recommendedName>
</protein>
<feature type="coiled-coil region" evidence="1">
    <location>
        <begin position="286"/>
        <end position="313"/>
    </location>
</feature>
<feature type="region of interest" description="Disordered" evidence="2">
    <location>
        <begin position="166"/>
        <end position="185"/>
    </location>
</feature>
<feature type="compositionally biased region" description="Polar residues" evidence="2">
    <location>
        <begin position="166"/>
        <end position="176"/>
    </location>
</feature>
<keyword evidence="1" id="KW-0175">Coiled coil</keyword>
<dbReference type="AlphaFoldDB" id="A0A0F9J8A9"/>
<evidence type="ECO:0000256" key="2">
    <source>
        <dbReference type="SAM" id="MobiDB-lite"/>
    </source>
</evidence>
<gene>
    <name evidence="3" type="ORF">LCGC14_1485260</name>
</gene>
<dbReference type="SUPFAM" id="SSF56563">
    <property type="entry name" value="Major capsid protein gp5"/>
    <property type="match status" value="1"/>
</dbReference>
<proteinExistence type="predicted"/>
<organism evidence="3">
    <name type="scientific">marine sediment metagenome</name>
    <dbReference type="NCBI Taxonomy" id="412755"/>
    <lineage>
        <taxon>unclassified sequences</taxon>
        <taxon>metagenomes</taxon>
        <taxon>ecological metagenomes</taxon>
    </lineage>
</organism>
<evidence type="ECO:0008006" key="4">
    <source>
        <dbReference type="Google" id="ProtNLM"/>
    </source>
</evidence>
<feature type="compositionally biased region" description="Basic and acidic residues" evidence="2">
    <location>
        <begin position="236"/>
        <end position="246"/>
    </location>
</feature>
<evidence type="ECO:0000313" key="3">
    <source>
        <dbReference type="EMBL" id="KKM66039.1"/>
    </source>
</evidence>
<sequence>MQVSIEAEHKLALRRVSVVDEVQGVLRGYINIWGSPDHRDSYQTYFDKEQPPEMGLDFLPVPLIYEHGFDGGIKKEIIGRVIRAWFDDKGIRFEAVLDKTLTAFNRFIAEVRSGKLSTSSATTEHLAEFDSDGRFVRWILSEVSLTANPAEELMPAVQLMRSNLTHGASGQSQGGMTANERKHSNTREGHNIMLEAILAALNALGPDATTEQIIGVLTDAGLSAEDFAAIQSQLEVPDKGKGRQDENGEDMPAPAGEGDTPATAEVVSAVEQVVAAVTVVLEEQGATESAAQLEEVTRKNNKLVKENTRLLVNAAATRSQQQAMPNMPNQPRHGGGNGRIELGEDVKYAGLNARQMLYGYQLLQSIQKPRTMSESYMRHMAGKTIELAEKGYAGYKDVSNYKAIRSSIGGATRADELVHTGNTGSGLEWIPESWSASLWEVIRQDLIMEALQRDMMILEASGEPGSSKKVPLEAADPTWYSAAENTDVDASLQPAPLVSPSTLGTANVEVTPGKAMVRVIVSTEMIEDSIVDVLPQLDRQISRSAQDTIENLFLNGDTETAASTNINLIDGTPASGTIAPVYLVTDGALKYALVTGSSTSKSGGVFTSDDFLDARGLLPNNLLPDPRRMIYISDNRTMLKALRLTDIKDISVFRNPTLESGELMAIWGTQYLASAQMAKANSAGKISATGSNNTKGRLLNIVPEYWAMVWKRQIRFNTQEDIDTDTTKVVGSLRVAFKARSAGAATVIYDLTV</sequence>
<feature type="region of interest" description="Disordered" evidence="2">
    <location>
        <begin position="231"/>
        <end position="261"/>
    </location>
</feature>
<reference evidence="3" key="1">
    <citation type="journal article" date="2015" name="Nature">
        <title>Complex archaea that bridge the gap between prokaryotes and eukaryotes.</title>
        <authorList>
            <person name="Spang A."/>
            <person name="Saw J.H."/>
            <person name="Jorgensen S.L."/>
            <person name="Zaremba-Niedzwiedzka K."/>
            <person name="Martijn J."/>
            <person name="Lind A.E."/>
            <person name="van Eijk R."/>
            <person name="Schleper C."/>
            <person name="Guy L."/>
            <person name="Ettema T.J."/>
        </authorList>
    </citation>
    <scope>NUCLEOTIDE SEQUENCE</scope>
</reference>
<comment type="caution">
    <text evidence="3">The sequence shown here is derived from an EMBL/GenBank/DDBJ whole genome shotgun (WGS) entry which is preliminary data.</text>
</comment>
<accession>A0A0F9J8A9</accession>
<dbReference type="EMBL" id="LAZR01010612">
    <property type="protein sequence ID" value="KKM66039.1"/>
    <property type="molecule type" value="Genomic_DNA"/>
</dbReference>
<evidence type="ECO:0000256" key="1">
    <source>
        <dbReference type="SAM" id="Coils"/>
    </source>
</evidence>